<dbReference type="GO" id="GO:0046872">
    <property type="term" value="F:metal ion binding"/>
    <property type="evidence" value="ECO:0007669"/>
    <property type="project" value="UniProtKB-KW"/>
</dbReference>
<evidence type="ECO:0000256" key="3">
    <source>
        <dbReference type="ARBA" id="ARBA00016943"/>
    </source>
</evidence>
<feature type="binding site" evidence="12">
    <location>
        <position position="137"/>
    </location>
    <ligand>
        <name>substrate</name>
    </ligand>
</feature>
<dbReference type="GO" id="GO:0005524">
    <property type="term" value="F:ATP binding"/>
    <property type="evidence" value="ECO:0007669"/>
    <property type="project" value="UniProtKB-UniRule"/>
</dbReference>
<evidence type="ECO:0000256" key="8">
    <source>
        <dbReference type="ARBA" id="ARBA00022840"/>
    </source>
</evidence>
<comment type="similarity">
    <text evidence="1">Belongs to the carbohydrate kinase pfkB family.</text>
</comment>
<comment type="similarity">
    <text evidence="12">Belongs to the carbohydrate kinase PfkB family. Ribokinase subfamily.</text>
</comment>
<dbReference type="STRING" id="286727.SAMN02982917_5637"/>
<dbReference type="EC" id="2.7.1.15" evidence="2 12"/>
<feature type="binding site" evidence="12">
    <location>
        <begin position="38"/>
        <end position="42"/>
    </location>
    <ligand>
        <name>substrate</name>
    </ligand>
</feature>
<keyword evidence="8 12" id="KW-0067">ATP-binding</keyword>
<comment type="function">
    <text evidence="12">Catalyzes the phosphorylation of ribose at O-5 in a reaction requiring ATP and magnesium. The resulting D-ribose-5-phosphate can then be used either for sythesis of nucleotides, histidine, and tryptophan, or as a component of the pentose phosphate pathway.</text>
</comment>
<keyword evidence="12" id="KW-0963">Cytoplasm</keyword>
<evidence type="ECO:0000256" key="1">
    <source>
        <dbReference type="ARBA" id="ARBA00005380"/>
    </source>
</evidence>
<feature type="binding site" evidence="12">
    <location>
        <begin position="257"/>
        <end position="258"/>
    </location>
    <ligand>
        <name>ATP</name>
        <dbReference type="ChEBI" id="CHEBI:30616"/>
    </ligand>
</feature>
<keyword evidence="5 12" id="KW-0479">Metal-binding</keyword>
<dbReference type="InterPro" id="IPR011877">
    <property type="entry name" value="Ribokinase"/>
</dbReference>
<dbReference type="AlphaFoldDB" id="A0A1X7HDF3"/>
<proteinExistence type="inferred from homology"/>
<feature type="binding site" evidence="12">
    <location>
        <position position="181"/>
    </location>
    <ligand>
        <name>ATP</name>
        <dbReference type="ChEBI" id="CHEBI:30616"/>
    </ligand>
</feature>
<evidence type="ECO:0000256" key="6">
    <source>
        <dbReference type="ARBA" id="ARBA00022741"/>
    </source>
</evidence>
<comment type="subcellular location">
    <subcellularLocation>
        <location evidence="12">Cytoplasm</location>
    </subcellularLocation>
</comment>
<dbReference type="CDD" id="cd01174">
    <property type="entry name" value="ribokinase"/>
    <property type="match status" value="1"/>
</dbReference>
<reference evidence="14 15" key="1">
    <citation type="submission" date="2017-04" db="EMBL/GenBank/DDBJ databases">
        <authorList>
            <person name="Afonso C.L."/>
            <person name="Miller P.J."/>
            <person name="Scott M.A."/>
            <person name="Spackman E."/>
            <person name="Goraichik I."/>
            <person name="Dimitrov K.M."/>
            <person name="Suarez D.L."/>
            <person name="Swayne D.E."/>
        </authorList>
    </citation>
    <scope>NUCLEOTIDE SEQUENCE [LARGE SCALE GENOMIC DNA]</scope>
    <source>
        <strain evidence="14 15">A2P</strain>
    </source>
</reference>
<dbReference type="GO" id="GO:0005737">
    <property type="term" value="C:cytoplasm"/>
    <property type="evidence" value="ECO:0007669"/>
    <property type="project" value="UniProtKB-SubCell"/>
</dbReference>
<dbReference type="EMBL" id="FXAK01000007">
    <property type="protein sequence ID" value="SMF83917.1"/>
    <property type="molecule type" value="Genomic_DNA"/>
</dbReference>
<feature type="binding site" evidence="12">
    <location>
        <position position="252"/>
    </location>
    <ligand>
        <name>K(+)</name>
        <dbReference type="ChEBI" id="CHEBI:29103"/>
    </ligand>
</feature>
<comment type="pathway">
    <text evidence="12">Carbohydrate metabolism; D-ribose degradation; D-ribose 5-phosphate from beta-D-ribopyranose: step 2/2.</text>
</comment>
<dbReference type="UniPathway" id="UPA00916">
    <property type="reaction ID" value="UER00889"/>
</dbReference>
<keyword evidence="9 12" id="KW-0460">Magnesium</keyword>
<dbReference type="InterPro" id="IPR011611">
    <property type="entry name" value="PfkB_dom"/>
</dbReference>
<evidence type="ECO:0000256" key="12">
    <source>
        <dbReference type="HAMAP-Rule" id="MF_01987"/>
    </source>
</evidence>
<feature type="binding site" evidence="12">
    <location>
        <position position="254"/>
    </location>
    <ligand>
        <name>K(+)</name>
        <dbReference type="ChEBI" id="CHEBI:29103"/>
    </ligand>
</feature>
<dbReference type="Gene3D" id="3.40.1190.20">
    <property type="match status" value="1"/>
</dbReference>
<dbReference type="Proteomes" id="UP000192936">
    <property type="component" value="Unassembled WGS sequence"/>
</dbReference>
<gene>
    <name evidence="12" type="primary">rbsK</name>
    <name evidence="14" type="ORF">SAMN02982917_5637</name>
</gene>
<feature type="binding site" evidence="12">
    <location>
        <position position="288"/>
    </location>
    <ligand>
        <name>K(+)</name>
        <dbReference type="ChEBI" id="CHEBI:29103"/>
    </ligand>
</feature>
<dbReference type="InterPro" id="IPR002139">
    <property type="entry name" value="Ribo/fructo_kinase"/>
</dbReference>
<dbReference type="GO" id="GO:0004747">
    <property type="term" value="F:ribokinase activity"/>
    <property type="evidence" value="ECO:0007669"/>
    <property type="project" value="UniProtKB-UniRule"/>
</dbReference>
<dbReference type="PRINTS" id="PR00990">
    <property type="entry name" value="RIBOKINASE"/>
</dbReference>
<accession>A0A1X7HDF3</accession>
<dbReference type="PROSITE" id="PS00584">
    <property type="entry name" value="PFKB_KINASES_2"/>
    <property type="match status" value="1"/>
</dbReference>
<dbReference type="InterPro" id="IPR029056">
    <property type="entry name" value="Ribokinase-like"/>
</dbReference>
<keyword evidence="11 12" id="KW-0119">Carbohydrate metabolism</keyword>
<dbReference type="PANTHER" id="PTHR10584">
    <property type="entry name" value="SUGAR KINASE"/>
    <property type="match status" value="1"/>
</dbReference>
<feature type="binding site" evidence="12">
    <location>
        <position position="291"/>
    </location>
    <ligand>
        <name>K(+)</name>
        <dbReference type="ChEBI" id="CHEBI:29103"/>
    </ligand>
</feature>
<comment type="cofactor">
    <cofactor evidence="12">
        <name>Mg(2+)</name>
        <dbReference type="ChEBI" id="CHEBI:18420"/>
    </cofactor>
    <text evidence="12">Requires a divalent cation, most likely magnesium in vivo, as an electrophilic catalyst to aid phosphoryl group transfer. It is the chelate of the metal and the nucleotide that is the actual substrate.</text>
</comment>
<feature type="binding site" evidence="12">
    <location>
        <position position="293"/>
    </location>
    <ligand>
        <name>K(+)</name>
        <dbReference type="ChEBI" id="CHEBI:29103"/>
    </ligand>
</feature>
<protein>
    <recommendedName>
        <fullName evidence="3 12">Ribokinase</fullName>
        <shortName evidence="12">RK</shortName>
        <ecNumber evidence="2 12">2.7.1.15</ecNumber>
    </recommendedName>
</protein>
<evidence type="ECO:0000256" key="5">
    <source>
        <dbReference type="ARBA" id="ARBA00022723"/>
    </source>
</evidence>
<comment type="catalytic activity">
    <reaction evidence="12">
        <text>D-ribose + ATP = D-ribose 5-phosphate + ADP + H(+)</text>
        <dbReference type="Rhea" id="RHEA:13697"/>
        <dbReference type="ChEBI" id="CHEBI:15378"/>
        <dbReference type="ChEBI" id="CHEBI:30616"/>
        <dbReference type="ChEBI" id="CHEBI:47013"/>
        <dbReference type="ChEBI" id="CHEBI:78346"/>
        <dbReference type="ChEBI" id="CHEBI:456216"/>
        <dbReference type="EC" id="2.7.1.15"/>
    </reaction>
</comment>
<evidence type="ECO:0000259" key="13">
    <source>
        <dbReference type="Pfam" id="PF00294"/>
    </source>
</evidence>
<keyword evidence="7 12" id="KW-0418">Kinase</keyword>
<dbReference type="InterPro" id="IPR002173">
    <property type="entry name" value="Carboh/pur_kinase_PfkB_CS"/>
</dbReference>
<keyword evidence="6 12" id="KW-0547">Nucleotide-binding</keyword>
<dbReference type="SUPFAM" id="SSF53613">
    <property type="entry name" value="Ribokinase-like"/>
    <property type="match status" value="1"/>
</dbReference>
<dbReference type="GO" id="GO:0019303">
    <property type="term" value="P:D-ribose catabolic process"/>
    <property type="evidence" value="ECO:0007669"/>
    <property type="project" value="UniProtKB-UniRule"/>
</dbReference>
<feature type="binding site" evidence="12">
    <location>
        <position position="258"/>
    </location>
    <ligand>
        <name>substrate</name>
    </ligand>
</feature>
<dbReference type="RefSeq" id="WP_244560884.1">
    <property type="nucleotide sequence ID" value="NZ_FXAK01000007.1"/>
</dbReference>
<comment type="subunit">
    <text evidence="12">Homodimer.</text>
</comment>
<feature type="active site" description="Proton acceptor" evidence="12">
    <location>
        <position position="258"/>
    </location>
</feature>
<evidence type="ECO:0000313" key="15">
    <source>
        <dbReference type="Proteomes" id="UP000192936"/>
    </source>
</evidence>
<evidence type="ECO:0000256" key="10">
    <source>
        <dbReference type="ARBA" id="ARBA00022958"/>
    </source>
</evidence>
<comment type="activity regulation">
    <text evidence="12">Activated by a monovalent cation that binds near, but not in, the active site. The most likely occupant of the site in vivo is potassium. Ion binding induces a conformational change that may alter substrate affinity.</text>
</comment>
<name>A0A1X7HDF3_9PROT</name>
<feature type="binding site" evidence="12">
    <location>
        <begin position="225"/>
        <end position="230"/>
    </location>
    <ligand>
        <name>ATP</name>
        <dbReference type="ChEBI" id="CHEBI:30616"/>
    </ligand>
</feature>
<keyword evidence="10 12" id="KW-0630">Potassium</keyword>
<dbReference type="PANTHER" id="PTHR10584:SF166">
    <property type="entry name" value="RIBOKINASE"/>
    <property type="match status" value="1"/>
</dbReference>
<evidence type="ECO:0000313" key="14">
    <source>
        <dbReference type="EMBL" id="SMF83917.1"/>
    </source>
</evidence>
<comment type="caution">
    <text evidence="12">Lacks conserved residue(s) required for the propagation of feature annotation.</text>
</comment>
<evidence type="ECO:0000256" key="4">
    <source>
        <dbReference type="ARBA" id="ARBA00022679"/>
    </source>
</evidence>
<evidence type="ECO:0000256" key="11">
    <source>
        <dbReference type="ARBA" id="ARBA00023277"/>
    </source>
</evidence>
<keyword evidence="4 12" id="KW-0808">Transferase</keyword>
<dbReference type="HAMAP" id="MF_01987">
    <property type="entry name" value="Ribokinase"/>
    <property type="match status" value="1"/>
</dbReference>
<evidence type="ECO:0000256" key="2">
    <source>
        <dbReference type="ARBA" id="ARBA00012035"/>
    </source>
</evidence>
<organism evidence="14 15">
    <name type="scientific">Azospirillum oryzae</name>
    <dbReference type="NCBI Taxonomy" id="286727"/>
    <lineage>
        <taxon>Bacteria</taxon>
        <taxon>Pseudomonadati</taxon>
        <taxon>Pseudomonadota</taxon>
        <taxon>Alphaproteobacteria</taxon>
        <taxon>Rhodospirillales</taxon>
        <taxon>Azospirillaceae</taxon>
        <taxon>Azospirillum</taxon>
    </lineage>
</organism>
<evidence type="ECO:0000256" key="9">
    <source>
        <dbReference type="ARBA" id="ARBA00022842"/>
    </source>
</evidence>
<evidence type="ECO:0000256" key="7">
    <source>
        <dbReference type="ARBA" id="ARBA00022777"/>
    </source>
</evidence>
<dbReference type="Pfam" id="PF00294">
    <property type="entry name" value="PfkB"/>
    <property type="match status" value="1"/>
</dbReference>
<feature type="domain" description="Carbohydrate kinase PfkB" evidence="13">
    <location>
        <begin position="3"/>
        <end position="300"/>
    </location>
</feature>
<sequence>MFLFVLGSFVIACSAKVDRFPQPGESLRAEAFTVEAGGKGLNLAIGARRLGVGVDGLFAVGDDLFGGLAEQALAGAGLSPALIRRCPGATGAGIGFTDRGGENCLAVYPGANRQLSADHVRAATGLRRAALVLAQFEIDDGAIVEAFALARAAGVRTLLNPSPFRALPAGLLAHTDILVVNAVEAAQMAQALAPRLDIDMDAEPLSAAASADAFLALGPGLVVVTLGARGAVACRRGAAPLHQPAFPVATVDTLGAGDAFTAGLAAGLVQGRPLEECLERAAACGAIVAGRIGVAAALPTTEELERFLAGS</sequence>